<keyword evidence="13" id="KW-1185">Reference proteome</keyword>
<dbReference type="Gene3D" id="3.10.50.40">
    <property type="match status" value="1"/>
</dbReference>
<keyword evidence="4" id="KW-0963">Cytoplasm</keyword>
<dbReference type="InterPro" id="IPR001179">
    <property type="entry name" value="PPIase_FKBP_dom"/>
</dbReference>
<proteinExistence type="inferred from homology"/>
<sequence>MLQAKEADKVSIHFIGKLEDGTIIDTTHADPCQDDECCHEHGPLQLVIGEGDFYMPIEEALVGMRVGEKKSIVIAPDDAFGEYDAENVFSINRSEFADDITPEIGLELEVTGDDDEVYMVTIVKMDDEEITFDTNHPLAGEELTYEFELVEIL</sequence>
<protein>
    <recommendedName>
        <fullName evidence="10">Peptidyl-prolyl cis-trans isomerase</fullName>
        <ecNumber evidence="10">5.2.1.8</ecNumber>
    </recommendedName>
</protein>
<evidence type="ECO:0000256" key="7">
    <source>
        <dbReference type="ARBA" id="ARBA00023235"/>
    </source>
</evidence>
<dbReference type="GO" id="GO:0042026">
    <property type="term" value="P:protein refolding"/>
    <property type="evidence" value="ECO:0007669"/>
    <property type="project" value="UniProtKB-ARBA"/>
</dbReference>
<evidence type="ECO:0000256" key="9">
    <source>
        <dbReference type="PROSITE-ProRule" id="PRU00277"/>
    </source>
</evidence>
<dbReference type="PROSITE" id="PS50059">
    <property type="entry name" value="FKBP_PPIASE"/>
    <property type="match status" value="1"/>
</dbReference>
<evidence type="ECO:0000256" key="1">
    <source>
        <dbReference type="ARBA" id="ARBA00000971"/>
    </source>
</evidence>
<dbReference type="OrthoDB" id="9808891at2"/>
<evidence type="ECO:0000256" key="5">
    <source>
        <dbReference type="ARBA" id="ARBA00023110"/>
    </source>
</evidence>
<dbReference type="Pfam" id="PF00254">
    <property type="entry name" value="FKBP_C"/>
    <property type="match status" value="1"/>
</dbReference>
<evidence type="ECO:0000313" key="12">
    <source>
        <dbReference type="EMBL" id="SEA55860.1"/>
    </source>
</evidence>
<dbReference type="InterPro" id="IPR046357">
    <property type="entry name" value="PPIase_dom_sf"/>
</dbReference>
<evidence type="ECO:0000256" key="6">
    <source>
        <dbReference type="ARBA" id="ARBA00023186"/>
    </source>
</evidence>
<feature type="domain" description="PPIase FKBP-type" evidence="11">
    <location>
        <begin position="7"/>
        <end position="110"/>
    </location>
</feature>
<evidence type="ECO:0000256" key="2">
    <source>
        <dbReference type="ARBA" id="ARBA00004496"/>
    </source>
</evidence>
<evidence type="ECO:0000259" key="11">
    <source>
        <dbReference type="PROSITE" id="PS50059"/>
    </source>
</evidence>
<name>A0A1H4C6B1_9BACT</name>
<evidence type="ECO:0000256" key="10">
    <source>
        <dbReference type="RuleBase" id="RU003915"/>
    </source>
</evidence>
<gene>
    <name evidence="12" type="ORF">SAMN05660420_02452</name>
</gene>
<dbReference type="PANTHER" id="PTHR47861:SF3">
    <property type="entry name" value="FKBP-TYPE PEPTIDYL-PROLYL CIS-TRANS ISOMERASE SLYD"/>
    <property type="match status" value="1"/>
</dbReference>
<comment type="function">
    <text evidence="8">Also involved in hydrogenase metallocenter assembly, probably by participating in the nickel insertion step. This function in hydrogenase biosynthesis requires chaperone activity and the presence of the metal-binding domain, but not PPIase activity.</text>
</comment>
<dbReference type="GO" id="GO:0003755">
    <property type="term" value="F:peptidyl-prolyl cis-trans isomerase activity"/>
    <property type="evidence" value="ECO:0007669"/>
    <property type="project" value="UniProtKB-UniRule"/>
</dbReference>
<evidence type="ECO:0000256" key="3">
    <source>
        <dbReference type="ARBA" id="ARBA00006577"/>
    </source>
</evidence>
<dbReference type="STRING" id="37625.SAMN05660420_02452"/>
<dbReference type="EMBL" id="FNQN01000007">
    <property type="protein sequence ID" value="SEA55860.1"/>
    <property type="molecule type" value="Genomic_DNA"/>
</dbReference>
<dbReference type="RefSeq" id="WP_092348901.1">
    <property type="nucleotide sequence ID" value="NZ_FNQN01000007.1"/>
</dbReference>
<evidence type="ECO:0000313" key="13">
    <source>
        <dbReference type="Proteomes" id="UP000199409"/>
    </source>
</evidence>
<dbReference type="Proteomes" id="UP000199409">
    <property type="component" value="Unassembled WGS sequence"/>
</dbReference>
<reference evidence="12 13" key="1">
    <citation type="submission" date="2016-10" db="EMBL/GenBank/DDBJ databases">
        <authorList>
            <person name="de Groot N.N."/>
        </authorList>
    </citation>
    <scope>NUCLEOTIDE SEQUENCE [LARGE SCALE GENOMIC DNA]</scope>
    <source>
        <strain evidence="12 13">DSM 7343</strain>
    </source>
</reference>
<comment type="similarity">
    <text evidence="3 10">Belongs to the FKBP-type PPIase family.</text>
</comment>
<keyword evidence="5 9" id="KW-0697">Rotamase</keyword>
<dbReference type="EC" id="5.2.1.8" evidence="10"/>
<dbReference type="PANTHER" id="PTHR47861">
    <property type="entry name" value="FKBP-TYPE PEPTIDYL-PROLYL CIS-TRANS ISOMERASE SLYD"/>
    <property type="match status" value="1"/>
</dbReference>
<keyword evidence="6" id="KW-0143">Chaperone</keyword>
<dbReference type="SUPFAM" id="SSF54534">
    <property type="entry name" value="FKBP-like"/>
    <property type="match status" value="1"/>
</dbReference>
<evidence type="ECO:0000256" key="4">
    <source>
        <dbReference type="ARBA" id="ARBA00022490"/>
    </source>
</evidence>
<dbReference type="AlphaFoldDB" id="A0A1H4C6B1"/>
<dbReference type="GO" id="GO:0005737">
    <property type="term" value="C:cytoplasm"/>
    <property type="evidence" value="ECO:0007669"/>
    <property type="project" value="UniProtKB-SubCell"/>
</dbReference>
<organism evidence="12 13">
    <name type="scientific">Desulfuromusa kysingii</name>
    <dbReference type="NCBI Taxonomy" id="37625"/>
    <lineage>
        <taxon>Bacteria</taxon>
        <taxon>Pseudomonadati</taxon>
        <taxon>Thermodesulfobacteriota</taxon>
        <taxon>Desulfuromonadia</taxon>
        <taxon>Desulfuromonadales</taxon>
        <taxon>Geopsychrobacteraceae</taxon>
        <taxon>Desulfuromusa</taxon>
    </lineage>
</organism>
<comment type="catalytic activity">
    <reaction evidence="1 9 10">
        <text>[protein]-peptidylproline (omega=180) = [protein]-peptidylproline (omega=0)</text>
        <dbReference type="Rhea" id="RHEA:16237"/>
        <dbReference type="Rhea" id="RHEA-COMP:10747"/>
        <dbReference type="Rhea" id="RHEA-COMP:10748"/>
        <dbReference type="ChEBI" id="CHEBI:83833"/>
        <dbReference type="ChEBI" id="CHEBI:83834"/>
        <dbReference type="EC" id="5.2.1.8"/>
    </reaction>
</comment>
<evidence type="ECO:0000256" key="8">
    <source>
        <dbReference type="ARBA" id="ARBA00037071"/>
    </source>
</evidence>
<comment type="subcellular location">
    <subcellularLocation>
        <location evidence="2">Cytoplasm</location>
    </subcellularLocation>
</comment>
<keyword evidence="7 9" id="KW-0413">Isomerase</keyword>
<accession>A0A1H4C6B1</accession>